<evidence type="ECO:0000256" key="3">
    <source>
        <dbReference type="ARBA" id="ARBA00022679"/>
    </source>
</evidence>
<gene>
    <name evidence="7" type="primary">lpxD</name>
    <name evidence="10" type="ORF">AKJ08_1904</name>
</gene>
<keyword evidence="3 7" id="KW-0808">Transferase</keyword>
<dbReference type="CDD" id="cd03352">
    <property type="entry name" value="LbH_LpxD"/>
    <property type="match status" value="1"/>
</dbReference>
<dbReference type="NCBIfam" id="NF002060">
    <property type="entry name" value="PRK00892.1"/>
    <property type="match status" value="1"/>
</dbReference>
<dbReference type="KEGG" id="vin:AKJ08_1904"/>
<organism evidence="10 11">
    <name type="scientific">Vulgatibacter incomptus</name>
    <dbReference type="NCBI Taxonomy" id="1391653"/>
    <lineage>
        <taxon>Bacteria</taxon>
        <taxon>Pseudomonadati</taxon>
        <taxon>Myxococcota</taxon>
        <taxon>Myxococcia</taxon>
        <taxon>Myxococcales</taxon>
        <taxon>Cystobacterineae</taxon>
        <taxon>Vulgatibacteraceae</taxon>
        <taxon>Vulgatibacter</taxon>
    </lineage>
</organism>
<dbReference type="HAMAP" id="MF_00523">
    <property type="entry name" value="LpxD"/>
    <property type="match status" value="1"/>
</dbReference>
<protein>
    <recommendedName>
        <fullName evidence="7">UDP-3-O-acylglucosamine N-acyltransferase</fullName>
        <ecNumber evidence="7">2.3.1.191</ecNumber>
    </recommendedName>
</protein>
<comment type="similarity">
    <text evidence="7">Belongs to the transferase hexapeptide repeat family. LpxD subfamily.</text>
</comment>
<keyword evidence="11" id="KW-1185">Reference proteome</keyword>
<dbReference type="InterPro" id="IPR011004">
    <property type="entry name" value="Trimer_LpxA-like_sf"/>
</dbReference>
<feature type="domain" description="UDP-3-O-[3-hydroxymyristoyl] glucosamine N-acyltransferase non-repeat region" evidence="9">
    <location>
        <begin position="22"/>
        <end position="91"/>
    </location>
</feature>
<dbReference type="AlphaFoldDB" id="A0A0K1PDD8"/>
<dbReference type="GO" id="GO:0016020">
    <property type="term" value="C:membrane"/>
    <property type="evidence" value="ECO:0007669"/>
    <property type="project" value="GOC"/>
</dbReference>
<dbReference type="PROSITE" id="PS00101">
    <property type="entry name" value="HEXAPEP_TRANSFERASES"/>
    <property type="match status" value="1"/>
</dbReference>
<comment type="function">
    <text evidence="7">Catalyzes the N-acylation of UDP-3-O-acylglucosamine using 3-hydroxyacyl-ACP as the acyl donor. Is involved in the biosynthesis of lipid A, a phosphorylated glycolipid that anchors the lipopolysaccharide to the outer membrane of the cell.</text>
</comment>
<keyword evidence="2 7" id="KW-0441">Lipid A biosynthesis</keyword>
<comment type="catalytic activity">
    <reaction evidence="7">
        <text>a UDP-3-O-[(3R)-3-hydroxyacyl]-alpha-D-glucosamine + a (3R)-hydroxyacyl-[ACP] = a UDP-2-N,3-O-bis[(3R)-3-hydroxyacyl]-alpha-D-glucosamine + holo-[ACP] + H(+)</text>
        <dbReference type="Rhea" id="RHEA:53836"/>
        <dbReference type="Rhea" id="RHEA-COMP:9685"/>
        <dbReference type="Rhea" id="RHEA-COMP:9945"/>
        <dbReference type="ChEBI" id="CHEBI:15378"/>
        <dbReference type="ChEBI" id="CHEBI:64479"/>
        <dbReference type="ChEBI" id="CHEBI:78827"/>
        <dbReference type="ChEBI" id="CHEBI:137740"/>
        <dbReference type="ChEBI" id="CHEBI:137748"/>
        <dbReference type="EC" id="2.3.1.191"/>
    </reaction>
</comment>
<dbReference type="RefSeq" id="WP_050725816.1">
    <property type="nucleotide sequence ID" value="NZ_CP012332.1"/>
</dbReference>
<evidence type="ECO:0000256" key="2">
    <source>
        <dbReference type="ARBA" id="ARBA00022556"/>
    </source>
</evidence>
<dbReference type="GO" id="GO:0016410">
    <property type="term" value="F:N-acyltransferase activity"/>
    <property type="evidence" value="ECO:0007669"/>
    <property type="project" value="InterPro"/>
</dbReference>
<dbReference type="Proteomes" id="UP000055590">
    <property type="component" value="Chromosome"/>
</dbReference>
<dbReference type="Gene3D" id="2.160.10.10">
    <property type="entry name" value="Hexapeptide repeat proteins"/>
    <property type="match status" value="1"/>
</dbReference>
<dbReference type="PATRIC" id="fig|1391653.3.peg.1993"/>
<accession>A0A0K1PDD8</accession>
<evidence type="ECO:0000256" key="5">
    <source>
        <dbReference type="ARBA" id="ARBA00023098"/>
    </source>
</evidence>
<feature type="active site" description="Proton acceptor" evidence="7">
    <location>
        <position position="243"/>
    </location>
</feature>
<dbReference type="Gene3D" id="3.40.1390.10">
    <property type="entry name" value="MurE/MurF, N-terminal domain"/>
    <property type="match status" value="1"/>
</dbReference>
<dbReference type="Pfam" id="PF00132">
    <property type="entry name" value="Hexapep"/>
    <property type="match status" value="1"/>
</dbReference>
<dbReference type="GO" id="GO:0103118">
    <property type="term" value="F:UDP-3-O-[(3R)-3-hydroxyacyl]-glucosamine N-acyltransferase activity"/>
    <property type="evidence" value="ECO:0007669"/>
    <property type="project" value="UniProtKB-EC"/>
</dbReference>
<proteinExistence type="inferred from homology"/>
<name>A0A0K1PDD8_9BACT</name>
<evidence type="ECO:0000313" key="10">
    <source>
        <dbReference type="EMBL" id="AKU91517.1"/>
    </source>
</evidence>
<dbReference type="PANTHER" id="PTHR43378">
    <property type="entry name" value="UDP-3-O-ACYLGLUCOSAMINE N-ACYLTRANSFERASE"/>
    <property type="match status" value="1"/>
</dbReference>
<dbReference type="EC" id="2.3.1.191" evidence="7"/>
<sequence length="347" mass="35940">MEILLSELAKELGGEVVGDGSRTIRGVAPLETADSSQISFFSNRKYKAEFLGTSAGAVIVAGGDAEGEKPASASLLVVRDAYLAFAKASTLFHRQPTYPAGVDPRAAVEADAEIDPSATVMPFAYVGRGVKIGARTVIHAHCAILDGVTVGEDCLLYPGVVVREGCSLGARTIVQPGAVIGGDGFGFAFEPARMRHFKVPQSGTVQVGVDVEIGANTCVDRGTLGDTVIGAGTKIDNLVQLAHNVEIGPLSLLAGATAIAGSTRLGKGVVIGGQVGVIGHLELGDGARVAAASAVFTDIPAGAAYGGVPAIDQKRWLREQAATHQLPELLKELRALRKKVEQLEKER</sequence>
<evidence type="ECO:0000256" key="7">
    <source>
        <dbReference type="HAMAP-Rule" id="MF_00523"/>
    </source>
</evidence>
<dbReference type="InterPro" id="IPR018357">
    <property type="entry name" value="Hexapep_transf_CS"/>
</dbReference>
<evidence type="ECO:0000259" key="9">
    <source>
        <dbReference type="Pfam" id="PF04613"/>
    </source>
</evidence>
<dbReference type="OrthoDB" id="9784739at2"/>
<dbReference type="GO" id="GO:0009245">
    <property type="term" value="P:lipid A biosynthetic process"/>
    <property type="evidence" value="ECO:0007669"/>
    <property type="project" value="UniProtKB-UniRule"/>
</dbReference>
<dbReference type="InterPro" id="IPR007691">
    <property type="entry name" value="LpxD"/>
</dbReference>
<dbReference type="SUPFAM" id="SSF51161">
    <property type="entry name" value="Trimeric LpxA-like enzymes"/>
    <property type="match status" value="1"/>
</dbReference>
<evidence type="ECO:0000256" key="8">
    <source>
        <dbReference type="SAM" id="Coils"/>
    </source>
</evidence>
<dbReference type="UniPathway" id="UPA00973"/>
<keyword evidence="1 7" id="KW-0444">Lipid biosynthesis</keyword>
<dbReference type="PANTHER" id="PTHR43378:SF2">
    <property type="entry name" value="UDP-3-O-ACYLGLUCOSAMINE N-ACYLTRANSFERASE 1, MITOCHONDRIAL-RELATED"/>
    <property type="match status" value="1"/>
</dbReference>
<evidence type="ECO:0000256" key="6">
    <source>
        <dbReference type="ARBA" id="ARBA00023315"/>
    </source>
</evidence>
<dbReference type="InterPro" id="IPR001451">
    <property type="entry name" value="Hexapep"/>
</dbReference>
<feature type="coiled-coil region" evidence="8">
    <location>
        <begin position="319"/>
        <end position="346"/>
    </location>
</feature>
<comment type="pathway">
    <text evidence="7">Bacterial outer membrane biogenesis; LPS lipid A biosynthesis.</text>
</comment>
<dbReference type="Pfam" id="PF04613">
    <property type="entry name" value="LpxD"/>
    <property type="match status" value="1"/>
</dbReference>
<comment type="subunit">
    <text evidence="7">Homotrimer.</text>
</comment>
<evidence type="ECO:0000256" key="1">
    <source>
        <dbReference type="ARBA" id="ARBA00022516"/>
    </source>
</evidence>
<keyword evidence="6 7" id="KW-0012">Acyltransferase</keyword>
<keyword evidence="4 7" id="KW-0677">Repeat</keyword>
<dbReference type="EMBL" id="CP012332">
    <property type="protein sequence ID" value="AKU91517.1"/>
    <property type="molecule type" value="Genomic_DNA"/>
</dbReference>
<reference evidence="10 11" key="1">
    <citation type="submission" date="2015-08" db="EMBL/GenBank/DDBJ databases">
        <authorList>
            <person name="Babu N.S."/>
            <person name="Beckwith C.J."/>
            <person name="Beseler K.G."/>
            <person name="Brison A."/>
            <person name="Carone J.V."/>
            <person name="Caskin T.P."/>
            <person name="Diamond M."/>
            <person name="Durham M.E."/>
            <person name="Foxe J.M."/>
            <person name="Go M."/>
            <person name="Henderson B.A."/>
            <person name="Jones I.B."/>
            <person name="McGettigan J.A."/>
            <person name="Micheletti S.J."/>
            <person name="Nasrallah M.E."/>
            <person name="Ortiz D."/>
            <person name="Piller C.R."/>
            <person name="Privatt S.R."/>
            <person name="Schneider S.L."/>
            <person name="Sharp S."/>
            <person name="Smith T.C."/>
            <person name="Stanton J.D."/>
            <person name="Ullery H.E."/>
            <person name="Wilson R.J."/>
            <person name="Serrano M.G."/>
            <person name="Buck G."/>
            <person name="Lee V."/>
            <person name="Wang Y."/>
            <person name="Carvalho R."/>
            <person name="Voegtly L."/>
            <person name="Shi R."/>
            <person name="Duckworth R."/>
            <person name="Johnson A."/>
            <person name="Loviza R."/>
            <person name="Walstead R."/>
            <person name="Shah Z."/>
            <person name="Kiflezghi M."/>
            <person name="Wade K."/>
            <person name="Ball S.L."/>
            <person name="Bradley K.W."/>
            <person name="Asai D.J."/>
            <person name="Bowman C.A."/>
            <person name="Russell D.A."/>
            <person name="Pope W.H."/>
            <person name="Jacobs-Sera D."/>
            <person name="Hendrix R.W."/>
            <person name="Hatfull G.F."/>
        </authorList>
    </citation>
    <scope>NUCLEOTIDE SEQUENCE [LARGE SCALE GENOMIC DNA]</scope>
    <source>
        <strain evidence="10 11">DSM 27710</strain>
    </source>
</reference>
<dbReference type="InterPro" id="IPR020573">
    <property type="entry name" value="UDP_GlcNAc_AcTrfase_non-rep"/>
</dbReference>
<evidence type="ECO:0000256" key="4">
    <source>
        <dbReference type="ARBA" id="ARBA00022737"/>
    </source>
</evidence>
<dbReference type="NCBIfam" id="TIGR01853">
    <property type="entry name" value="lipid_A_lpxD"/>
    <property type="match status" value="1"/>
</dbReference>
<keyword evidence="5 7" id="KW-0443">Lipid metabolism</keyword>
<keyword evidence="8" id="KW-0175">Coiled coil</keyword>
<evidence type="ECO:0000313" key="11">
    <source>
        <dbReference type="Proteomes" id="UP000055590"/>
    </source>
</evidence>
<dbReference type="STRING" id="1391653.AKJ08_1904"/>